<proteinExistence type="predicted"/>
<feature type="domain" description="YtkA-like" evidence="2">
    <location>
        <begin position="84"/>
        <end position="167"/>
    </location>
</feature>
<comment type="caution">
    <text evidence="3">The sequence shown here is derived from an EMBL/GenBank/DDBJ whole genome shotgun (WGS) entry which is preliminary data.</text>
</comment>
<dbReference type="Pfam" id="PF13115">
    <property type="entry name" value="YtkA"/>
    <property type="match status" value="1"/>
</dbReference>
<dbReference type="Proteomes" id="UP001596237">
    <property type="component" value="Unassembled WGS sequence"/>
</dbReference>
<keyword evidence="1" id="KW-0472">Membrane</keyword>
<organism evidence="3 4">
    <name type="scientific">Methylorubrum zatmanii</name>
    <dbReference type="NCBI Taxonomy" id="29429"/>
    <lineage>
        <taxon>Bacteria</taxon>
        <taxon>Pseudomonadati</taxon>
        <taxon>Pseudomonadota</taxon>
        <taxon>Alphaproteobacteria</taxon>
        <taxon>Hyphomicrobiales</taxon>
        <taxon>Methylobacteriaceae</taxon>
        <taxon>Methylorubrum</taxon>
    </lineage>
</organism>
<evidence type="ECO:0000256" key="1">
    <source>
        <dbReference type="SAM" id="Phobius"/>
    </source>
</evidence>
<evidence type="ECO:0000259" key="2">
    <source>
        <dbReference type="Pfam" id="PF13115"/>
    </source>
</evidence>
<evidence type="ECO:0000313" key="4">
    <source>
        <dbReference type="Proteomes" id="UP001596237"/>
    </source>
</evidence>
<feature type="transmembrane region" description="Helical" evidence="1">
    <location>
        <begin position="24"/>
        <end position="45"/>
    </location>
</feature>
<dbReference type="EMBL" id="JBHSTT010000104">
    <property type="protein sequence ID" value="MFC6392544.1"/>
    <property type="molecule type" value="Genomic_DNA"/>
</dbReference>
<evidence type="ECO:0000313" key="3">
    <source>
        <dbReference type="EMBL" id="MFC6392544.1"/>
    </source>
</evidence>
<sequence>MHQNTPFRDFEEFETAPGGGRARWIVGIALFATMLLAAVGLGYGLGRGTWAVPTSITAHVPAALVGWLPASGAAPASAGTPVALKDYAFELTEARVKQGEAVLTVRLVNKSTGKSVADAVVFAHRLDMAPAGMPTMTTELEPQPATEPGLYRFKTDLTMAGDWQLSLAAKVQGQIGTVQTKLALKAVR</sequence>
<protein>
    <submittedName>
        <fullName evidence="3">FixH family protein</fullName>
    </submittedName>
</protein>
<dbReference type="RefSeq" id="WP_009867767.1">
    <property type="nucleotide sequence ID" value="NZ_JBHSTT010000104.1"/>
</dbReference>
<dbReference type="InterPro" id="IPR032693">
    <property type="entry name" value="YtkA-like_dom"/>
</dbReference>
<keyword evidence="4" id="KW-1185">Reference proteome</keyword>
<keyword evidence="1" id="KW-1133">Transmembrane helix</keyword>
<keyword evidence="1" id="KW-0812">Transmembrane</keyword>
<accession>A0ABW1WW52</accession>
<gene>
    <name evidence="3" type="ORF">ACFQDP_24895</name>
</gene>
<name>A0ABW1WW52_9HYPH</name>
<reference evidence="4" key="1">
    <citation type="journal article" date="2019" name="Int. J. Syst. Evol. Microbiol.">
        <title>The Global Catalogue of Microorganisms (GCM) 10K type strain sequencing project: providing services to taxonomists for standard genome sequencing and annotation.</title>
        <authorList>
            <consortium name="The Broad Institute Genomics Platform"/>
            <consortium name="The Broad Institute Genome Sequencing Center for Infectious Disease"/>
            <person name="Wu L."/>
            <person name="Ma J."/>
        </authorList>
    </citation>
    <scope>NUCLEOTIDE SEQUENCE [LARGE SCALE GENOMIC DNA]</scope>
    <source>
        <strain evidence="4">CCUG 36916</strain>
    </source>
</reference>